<reference evidence="1" key="1">
    <citation type="submission" date="2018-05" db="EMBL/GenBank/DDBJ databases">
        <authorList>
            <person name="Lanie J.A."/>
            <person name="Ng W.-L."/>
            <person name="Kazmierczak K.M."/>
            <person name="Andrzejewski T.M."/>
            <person name="Davidsen T.M."/>
            <person name="Wayne K.J."/>
            <person name="Tettelin H."/>
            <person name="Glass J.I."/>
            <person name="Rusch D."/>
            <person name="Podicherti R."/>
            <person name="Tsui H.-C.T."/>
            <person name="Winkler M.E."/>
        </authorList>
    </citation>
    <scope>NUCLEOTIDE SEQUENCE</scope>
</reference>
<dbReference type="EMBL" id="UINC01205732">
    <property type="protein sequence ID" value="SVE27037.1"/>
    <property type="molecule type" value="Genomic_DNA"/>
</dbReference>
<sequence>MKRLLIILPLLFWISCDEDAEDNLTAELVGTWYLTDGELYMEMTTNSDQTMIDQFGPGIGSIEVDGTVNTSLTYMILDEDYGAVSIMVANQSPFFGPSIYPICYLIVSSYGGDLSAMFYAVESEDNYIYYFTESLDLSYDLDSYTVTIGSTEFYGTDMYGVVDSSLSVTLSG</sequence>
<proteinExistence type="predicted"/>
<accession>A0A383C3P0</accession>
<name>A0A383C3P0_9ZZZZ</name>
<dbReference type="PROSITE" id="PS51257">
    <property type="entry name" value="PROKAR_LIPOPROTEIN"/>
    <property type="match status" value="1"/>
</dbReference>
<gene>
    <name evidence="1" type="ORF">METZ01_LOCUS479891</name>
</gene>
<protein>
    <submittedName>
        <fullName evidence="1">Uncharacterized protein</fullName>
    </submittedName>
</protein>
<evidence type="ECO:0000313" key="1">
    <source>
        <dbReference type="EMBL" id="SVE27037.1"/>
    </source>
</evidence>
<feature type="non-terminal residue" evidence="1">
    <location>
        <position position="172"/>
    </location>
</feature>
<dbReference type="AlphaFoldDB" id="A0A383C3P0"/>
<organism evidence="1">
    <name type="scientific">marine metagenome</name>
    <dbReference type="NCBI Taxonomy" id="408172"/>
    <lineage>
        <taxon>unclassified sequences</taxon>
        <taxon>metagenomes</taxon>
        <taxon>ecological metagenomes</taxon>
    </lineage>
</organism>